<gene>
    <name evidence="2" type="ORF">HPB48_017580</name>
</gene>
<dbReference type="GO" id="GO:0008270">
    <property type="term" value="F:zinc ion binding"/>
    <property type="evidence" value="ECO:0007669"/>
    <property type="project" value="InterPro"/>
</dbReference>
<keyword evidence="3" id="KW-1185">Reference proteome</keyword>
<dbReference type="Proteomes" id="UP000821853">
    <property type="component" value="Unassembled WGS sequence"/>
</dbReference>
<dbReference type="Pfam" id="PF00098">
    <property type="entry name" value="zf-CCHC"/>
    <property type="match status" value="1"/>
</dbReference>
<dbReference type="VEuPathDB" id="VectorBase:HLOH_056576"/>
<proteinExistence type="predicted"/>
<reference evidence="2 3" key="1">
    <citation type="journal article" date="2020" name="Cell">
        <title>Large-Scale Comparative Analyses of Tick Genomes Elucidate Their Genetic Diversity and Vector Capacities.</title>
        <authorList>
            <consortium name="Tick Genome and Microbiome Consortium (TIGMIC)"/>
            <person name="Jia N."/>
            <person name="Wang J."/>
            <person name="Shi W."/>
            <person name="Du L."/>
            <person name="Sun Y."/>
            <person name="Zhan W."/>
            <person name="Jiang J.F."/>
            <person name="Wang Q."/>
            <person name="Zhang B."/>
            <person name="Ji P."/>
            <person name="Bell-Sakyi L."/>
            <person name="Cui X.M."/>
            <person name="Yuan T.T."/>
            <person name="Jiang B.G."/>
            <person name="Yang W.F."/>
            <person name="Lam T.T."/>
            <person name="Chang Q.C."/>
            <person name="Ding S.J."/>
            <person name="Wang X.J."/>
            <person name="Zhu J.G."/>
            <person name="Ruan X.D."/>
            <person name="Zhao L."/>
            <person name="Wei J.T."/>
            <person name="Ye R.Z."/>
            <person name="Que T.C."/>
            <person name="Du C.H."/>
            <person name="Zhou Y.H."/>
            <person name="Cheng J.X."/>
            <person name="Dai P.F."/>
            <person name="Guo W.B."/>
            <person name="Han X.H."/>
            <person name="Huang E.J."/>
            <person name="Li L.F."/>
            <person name="Wei W."/>
            <person name="Gao Y.C."/>
            <person name="Liu J.Z."/>
            <person name="Shao H.Z."/>
            <person name="Wang X."/>
            <person name="Wang C.C."/>
            <person name="Yang T.C."/>
            <person name="Huo Q.B."/>
            <person name="Li W."/>
            <person name="Chen H.Y."/>
            <person name="Chen S.E."/>
            <person name="Zhou L.G."/>
            <person name="Ni X.B."/>
            <person name="Tian J.H."/>
            <person name="Sheng Y."/>
            <person name="Liu T."/>
            <person name="Pan Y.S."/>
            <person name="Xia L.Y."/>
            <person name="Li J."/>
            <person name="Zhao F."/>
            <person name="Cao W.C."/>
        </authorList>
    </citation>
    <scope>NUCLEOTIDE SEQUENCE [LARGE SCALE GENOMIC DNA]</scope>
    <source>
        <strain evidence="2">HaeL-2018</strain>
    </source>
</reference>
<sequence length="152" mass="18279">MDYKPPIRKKCYKCYQTGHLAKDSKQADYWCYSRNGTSHISTKLPPRIGRNVLLQRRKMRHVARECKHQECAYHLYHKQDNIFRDGEQDEQRSGFGVSPQWYLSDELDHFFEEWLKSPRDDRKCYICGHIRHFCRDCSEVCGNDPVANIYYH</sequence>
<dbReference type="EMBL" id="JABSTR010000009">
    <property type="protein sequence ID" value="KAH9378768.1"/>
    <property type="molecule type" value="Genomic_DNA"/>
</dbReference>
<accession>A0A9J6GVQ4</accession>
<organism evidence="2 3">
    <name type="scientific">Haemaphysalis longicornis</name>
    <name type="common">Bush tick</name>
    <dbReference type="NCBI Taxonomy" id="44386"/>
    <lineage>
        <taxon>Eukaryota</taxon>
        <taxon>Metazoa</taxon>
        <taxon>Ecdysozoa</taxon>
        <taxon>Arthropoda</taxon>
        <taxon>Chelicerata</taxon>
        <taxon>Arachnida</taxon>
        <taxon>Acari</taxon>
        <taxon>Parasitiformes</taxon>
        <taxon>Ixodida</taxon>
        <taxon>Ixodoidea</taxon>
        <taxon>Ixodidae</taxon>
        <taxon>Haemaphysalinae</taxon>
        <taxon>Haemaphysalis</taxon>
    </lineage>
</organism>
<feature type="domain" description="CCHC-type" evidence="1">
    <location>
        <begin position="123"/>
        <end position="139"/>
    </location>
</feature>
<dbReference type="AlphaFoldDB" id="A0A9J6GVQ4"/>
<comment type="caution">
    <text evidence="2">The sequence shown here is derived from an EMBL/GenBank/DDBJ whole genome shotgun (WGS) entry which is preliminary data.</text>
</comment>
<dbReference type="InterPro" id="IPR001878">
    <property type="entry name" value="Znf_CCHC"/>
</dbReference>
<dbReference type="GO" id="GO:0003676">
    <property type="term" value="F:nucleic acid binding"/>
    <property type="evidence" value="ECO:0007669"/>
    <property type="project" value="InterPro"/>
</dbReference>
<dbReference type="SMART" id="SM00343">
    <property type="entry name" value="ZnF_C2HC"/>
    <property type="match status" value="2"/>
</dbReference>
<protein>
    <recommendedName>
        <fullName evidence="1">CCHC-type domain-containing protein</fullName>
    </recommendedName>
</protein>
<name>A0A9J6GVQ4_HAELO</name>
<dbReference type="Gene3D" id="4.10.60.10">
    <property type="entry name" value="Zinc finger, CCHC-type"/>
    <property type="match status" value="1"/>
</dbReference>
<evidence type="ECO:0000313" key="2">
    <source>
        <dbReference type="EMBL" id="KAH9378768.1"/>
    </source>
</evidence>
<evidence type="ECO:0000313" key="3">
    <source>
        <dbReference type="Proteomes" id="UP000821853"/>
    </source>
</evidence>
<feature type="domain" description="CCHC-type" evidence="1">
    <location>
        <begin position="10"/>
        <end position="26"/>
    </location>
</feature>
<evidence type="ECO:0000259" key="1">
    <source>
        <dbReference type="SMART" id="SM00343"/>
    </source>
</evidence>